<dbReference type="EMBL" id="JAPDHF010000004">
    <property type="protein sequence ID" value="KAJ4019517.1"/>
    <property type="molecule type" value="Genomic_DNA"/>
</dbReference>
<reference evidence="1" key="1">
    <citation type="submission" date="2022-10" db="EMBL/GenBank/DDBJ databases">
        <title>Fusarium specimens isolated from Avocado Roots.</title>
        <authorList>
            <person name="Stajich J."/>
            <person name="Roper C."/>
            <person name="Heimlech-Rivalta G."/>
        </authorList>
    </citation>
    <scope>NUCLEOTIDE SEQUENCE</scope>
    <source>
        <strain evidence="1">CF00143</strain>
    </source>
</reference>
<dbReference type="AlphaFoldDB" id="A0A9W8UD98"/>
<comment type="caution">
    <text evidence="1">The sequence shown here is derived from an EMBL/GenBank/DDBJ whole genome shotgun (WGS) entry which is preliminary data.</text>
</comment>
<sequence>MPFKPYKAFKPKLETIVEVDEETPPPPGTIWRVYCPLCCPICIRNRTCKTVLRDRAKAKRAAKLKAKAEAKLKPKIKIKAKGVDVPKAGHPGETCGKVWEDGTGHYTMKLWDGHDHLGKAENVWYFKGLSGPEIALFENIYAAGLPEFTDEDRAKLNDNAMGWFDEQLDRVLMNEDRETFEDEVARLESIEID</sequence>
<proteinExistence type="predicted"/>
<dbReference type="OrthoDB" id="5082465at2759"/>
<accession>A0A9W8UD98</accession>
<protein>
    <submittedName>
        <fullName evidence="1">Uncharacterized protein</fullName>
    </submittedName>
</protein>
<dbReference type="Proteomes" id="UP001152130">
    <property type="component" value="Unassembled WGS sequence"/>
</dbReference>
<evidence type="ECO:0000313" key="1">
    <source>
        <dbReference type="EMBL" id="KAJ4019517.1"/>
    </source>
</evidence>
<organism evidence="1 2">
    <name type="scientific">Fusarium irregulare</name>
    <dbReference type="NCBI Taxonomy" id="2494466"/>
    <lineage>
        <taxon>Eukaryota</taxon>
        <taxon>Fungi</taxon>
        <taxon>Dikarya</taxon>
        <taxon>Ascomycota</taxon>
        <taxon>Pezizomycotina</taxon>
        <taxon>Sordariomycetes</taxon>
        <taxon>Hypocreomycetidae</taxon>
        <taxon>Hypocreales</taxon>
        <taxon>Nectriaceae</taxon>
        <taxon>Fusarium</taxon>
        <taxon>Fusarium incarnatum-equiseti species complex</taxon>
    </lineage>
</organism>
<name>A0A9W8UD98_9HYPO</name>
<evidence type="ECO:0000313" key="2">
    <source>
        <dbReference type="Proteomes" id="UP001152130"/>
    </source>
</evidence>
<gene>
    <name evidence="1" type="ORF">NW766_003251</name>
</gene>
<keyword evidence="2" id="KW-1185">Reference proteome</keyword>